<dbReference type="InterPro" id="IPR018684">
    <property type="entry name" value="DUF2171"/>
</dbReference>
<feature type="region of interest" description="Disordered" evidence="1">
    <location>
        <begin position="64"/>
        <end position="178"/>
    </location>
</feature>
<dbReference type="EMBL" id="WQMS01000016">
    <property type="protein sequence ID" value="MVO79187.1"/>
    <property type="molecule type" value="Genomic_DNA"/>
</dbReference>
<dbReference type="AlphaFoldDB" id="A0A6I4J4C7"/>
<feature type="compositionally biased region" description="Basic and acidic residues" evidence="1">
    <location>
        <begin position="16"/>
        <end position="52"/>
    </location>
</feature>
<evidence type="ECO:0000313" key="3">
    <source>
        <dbReference type="Proteomes" id="UP000441389"/>
    </source>
</evidence>
<proteinExistence type="predicted"/>
<accession>A0A6I4J4C7</accession>
<feature type="region of interest" description="Disordered" evidence="1">
    <location>
        <begin position="306"/>
        <end position="332"/>
    </location>
</feature>
<evidence type="ECO:0000256" key="1">
    <source>
        <dbReference type="SAM" id="MobiDB-lite"/>
    </source>
</evidence>
<feature type="compositionally biased region" description="Basic and acidic residues" evidence="1">
    <location>
        <begin position="147"/>
        <end position="158"/>
    </location>
</feature>
<feature type="compositionally biased region" description="Polar residues" evidence="1">
    <location>
        <begin position="323"/>
        <end position="332"/>
    </location>
</feature>
<feature type="compositionally biased region" description="Gly residues" evidence="1">
    <location>
        <begin position="159"/>
        <end position="173"/>
    </location>
</feature>
<dbReference type="Proteomes" id="UP000441389">
    <property type="component" value="Unassembled WGS sequence"/>
</dbReference>
<feature type="compositionally biased region" description="Basic and acidic residues" evidence="1">
    <location>
        <begin position="306"/>
        <end position="317"/>
    </location>
</feature>
<gene>
    <name evidence="2" type="ORF">GON01_14735</name>
</gene>
<comment type="caution">
    <text evidence="2">The sequence shown here is derived from an EMBL/GenBank/DDBJ whole genome shotgun (WGS) entry which is preliminary data.</text>
</comment>
<evidence type="ECO:0000313" key="2">
    <source>
        <dbReference type="EMBL" id="MVO79187.1"/>
    </source>
</evidence>
<organism evidence="2 3">
    <name type="scientific">Sphingomonas horti</name>
    <dbReference type="NCBI Taxonomy" id="2682842"/>
    <lineage>
        <taxon>Bacteria</taxon>
        <taxon>Pseudomonadati</taxon>
        <taxon>Pseudomonadota</taxon>
        <taxon>Alphaproteobacteria</taxon>
        <taxon>Sphingomonadales</taxon>
        <taxon>Sphingomonadaceae</taxon>
        <taxon>Sphingomonas</taxon>
    </lineage>
</organism>
<feature type="compositionally biased region" description="Basic and acidic residues" evidence="1">
    <location>
        <begin position="70"/>
        <end position="86"/>
    </location>
</feature>
<sequence>MADRDDYRGYGSPSDRYYEGREYGRGGSDRDRDYGRRDNWRGSDHRRDDDRGFFERAGDEIRSWFSDDDDRGRDHRDDWRGEDRSYGRANVKPAMRDRERDFRQDASEPWGGGDRGGWSSDRDWRGRRESSGGYEAAGSRYGGTGDYRTRGGRYEDRGGYGGGRAGMGSGDWRGQGSYPHDDHYREWRREQMDALDRDYDEYRRENRDRFHNEFSNWRSNRQQQRSSMRNVREHMEVCGSDGEHLGTVDKVAGDRIILTKSDPAAGGHHHSIPCSWIQSVDDKVTINKTADQAKDQWRDEENRRALFESEDQRRGEGAHMLNRSFSGTYEDR</sequence>
<dbReference type="Pfam" id="PF09939">
    <property type="entry name" value="DUF2171"/>
    <property type="match status" value="1"/>
</dbReference>
<protein>
    <submittedName>
        <fullName evidence="2">DUF2171 domain-containing protein</fullName>
    </submittedName>
</protein>
<reference evidence="2 3" key="1">
    <citation type="submission" date="2019-12" db="EMBL/GenBank/DDBJ databases">
        <authorList>
            <person name="Huq M.A."/>
        </authorList>
    </citation>
    <scope>NUCLEOTIDE SEQUENCE [LARGE SCALE GENOMIC DNA]</scope>
    <source>
        <strain evidence="2 3">MAH-20</strain>
    </source>
</reference>
<feature type="compositionally biased region" description="Basic and acidic residues" evidence="1">
    <location>
        <begin position="94"/>
        <end position="106"/>
    </location>
</feature>
<dbReference type="RefSeq" id="WP_157028103.1">
    <property type="nucleotide sequence ID" value="NZ_WQMS01000016.1"/>
</dbReference>
<name>A0A6I4J4C7_9SPHN</name>
<feature type="region of interest" description="Disordered" evidence="1">
    <location>
        <begin position="1"/>
        <end position="52"/>
    </location>
</feature>
<keyword evidence="3" id="KW-1185">Reference proteome</keyword>
<feature type="compositionally biased region" description="Basic and acidic residues" evidence="1">
    <location>
        <begin position="120"/>
        <end position="130"/>
    </location>
</feature>